<dbReference type="RefSeq" id="XP_065459151.1">
    <property type="nucleotide sequence ID" value="XM_065603079.1"/>
</dbReference>
<dbReference type="Proteomes" id="UP001302367">
    <property type="component" value="Chromosome 5"/>
</dbReference>
<reference evidence="1 2" key="1">
    <citation type="submission" date="2023-09" db="EMBL/GenBank/DDBJ databases">
        <title>Complete-Gapless Cercospora beticola genome.</title>
        <authorList>
            <person name="Wyatt N.A."/>
            <person name="Spanner R.E."/>
            <person name="Bolton M.D."/>
        </authorList>
    </citation>
    <scope>NUCLEOTIDE SEQUENCE [LARGE SCALE GENOMIC DNA]</scope>
    <source>
        <strain evidence="1">Cb09-40</strain>
    </source>
</reference>
<keyword evidence="2" id="KW-1185">Reference proteome</keyword>
<gene>
    <name evidence="1" type="ORF">RHO25_008618</name>
</gene>
<evidence type="ECO:0000313" key="2">
    <source>
        <dbReference type="Proteomes" id="UP001302367"/>
    </source>
</evidence>
<sequence>MRVGGKHTQLSNAKGKEGACLCQANRPAGLPFHHPLDNTTAPVNIKHPRSPRSIIETTRNIFYLAAYEQIPRMFSRALELPPKILQRYQERDRRYDARQGVIGDPYRGFIDPGLADEIDERRRQMEQLHARRDETAE</sequence>
<accession>A0ABZ0NWM4</accession>
<evidence type="ECO:0000313" key="1">
    <source>
        <dbReference type="EMBL" id="WPB03974.1"/>
    </source>
</evidence>
<dbReference type="GeneID" id="90644486"/>
<name>A0ABZ0NWM4_CERBT</name>
<organism evidence="1 2">
    <name type="scientific">Cercospora beticola</name>
    <name type="common">Sugarbeet leaf spot fungus</name>
    <dbReference type="NCBI Taxonomy" id="122368"/>
    <lineage>
        <taxon>Eukaryota</taxon>
        <taxon>Fungi</taxon>
        <taxon>Dikarya</taxon>
        <taxon>Ascomycota</taxon>
        <taxon>Pezizomycotina</taxon>
        <taxon>Dothideomycetes</taxon>
        <taxon>Dothideomycetidae</taxon>
        <taxon>Mycosphaerellales</taxon>
        <taxon>Mycosphaerellaceae</taxon>
        <taxon>Cercospora</taxon>
    </lineage>
</organism>
<proteinExistence type="predicted"/>
<dbReference type="EMBL" id="CP134188">
    <property type="protein sequence ID" value="WPB03974.1"/>
    <property type="molecule type" value="Genomic_DNA"/>
</dbReference>
<protein>
    <submittedName>
        <fullName evidence="1">Uncharacterized protein</fullName>
    </submittedName>
</protein>